<evidence type="ECO:0000313" key="2">
    <source>
        <dbReference type="Proteomes" id="UP000095149"/>
    </source>
</evidence>
<comment type="caution">
    <text evidence="1">The sequence shown here is derived from an EMBL/GenBank/DDBJ whole genome shotgun (WGS) entry which is preliminary data.</text>
</comment>
<sequence>MPSVRTTQVQPPVSQLPSAVDSNGLLLGWQRGRSMLLKLCCCPCWERPTCVYFRPTDASPVQAPPAFSLPNASVPVPSTLPAAMVMDVTQPHPQQPAFDPQTLSESQRVELEQLAMEMVFAPVAPIHMPDTTPVKSTVEMSVITHPADPTTINLSYADFSEAQPTLWVSAPQNQVEDGAVAEDEEDVDWGMYVNMEEMEEVV</sequence>
<evidence type="ECO:0000313" key="1">
    <source>
        <dbReference type="EMBL" id="ODO09701.1"/>
    </source>
</evidence>
<reference evidence="1 2" key="1">
    <citation type="submission" date="2016-06" db="EMBL/GenBank/DDBJ databases">
        <title>Evolution of pathogenesis and genome organization in the Tremellales.</title>
        <authorList>
            <person name="Cuomo C."/>
            <person name="Litvintseva A."/>
            <person name="Heitman J."/>
            <person name="Chen Y."/>
            <person name="Sun S."/>
            <person name="Springer D."/>
            <person name="Dromer F."/>
            <person name="Young S."/>
            <person name="Zeng Q."/>
            <person name="Chapman S."/>
            <person name="Gujja S."/>
            <person name="Saif S."/>
            <person name="Birren B."/>
        </authorList>
    </citation>
    <scope>NUCLEOTIDE SEQUENCE [LARGE SCALE GENOMIC DNA]</scope>
    <source>
        <strain evidence="1 2">CBS 6273</strain>
    </source>
</reference>
<dbReference type="Proteomes" id="UP000095149">
    <property type="component" value="Unassembled WGS sequence"/>
</dbReference>
<organism evidence="1 2">
    <name type="scientific">Cryptococcus amylolentus CBS 6273</name>
    <dbReference type="NCBI Taxonomy" id="1296118"/>
    <lineage>
        <taxon>Eukaryota</taxon>
        <taxon>Fungi</taxon>
        <taxon>Dikarya</taxon>
        <taxon>Basidiomycota</taxon>
        <taxon>Agaricomycotina</taxon>
        <taxon>Tremellomycetes</taxon>
        <taxon>Tremellales</taxon>
        <taxon>Cryptococcaceae</taxon>
        <taxon>Cryptococcus</taxon>
    </lineage>
</organism>
<gene>
    <name evidence="1" type="ORF">I350_01915</name>
</gene>
<dbReference type="AlphaFoldDB" id="A0A1E3K9G6"/>
<name>A0A1E3K9G6_9TREE</name>
<proteinExistence type="predicted"/>
<dbReference type="EMBL" id="MEKH01000003">
    <property type="protein sequence ID" value="ODO09701.1"/>
    <property type="molecule type" value="Genomic_DNA"/>
</dbReference>
<accession>A0A1E3K9G6</accession>
<protein>
    <submittedName>
        <fullName evidence="1">Uncharacterized protein</fullName>
    </submittedName>
</protein>